<evidence type="ECO:0000313" key="10">
    <source>
        <dbReference type="Proteomes" id="UP000005270"/>
    </source>
</evidence>
<dbReference type="eggNOG" id="arCOG00353">
    <property type="taxonomic scope" value="Archaea"/>
</dbReference>
<dbReference type="Pfam" id="PF01926">
    <property type="entry name" value="MMR_HSR1"/>
    <property type="match status" value="1"/>
</dbReference>
<dbReference type="NCBIfam" id="TIGR00231">
    <property type="entry name" value="small_GTP"/>
    <property type="match status" value="1"/>
</dbReference>
<feature type="binding site" evidence="6">
    <location>
        <begin position="302"/>
        <end position="305"/>
    </location>
    <ligand>
        <name>GTP</name>
        <dbReference type="ChEBI" id="CHEBI:37565"/>
    </ligand>
</feature>
<dbReference type="InterPro" id="IPR016496">
    <property type="entry name" value="GTPase_HflX"/>
</dbReference>
<dbReference type="PRINTS" id="PR00326">
    <property type="entry name" value="GTP1OBG"/>
</dbReference>
<dbReference type="GO" id="GO:0003924">
    <property type="term" value="F:GTPase activity"/>
    <property type="evidence" value="ECO:0007669"/>
    <property type="project" value="UniProtKB-UniRule"/>
</dbReference>
<dbReference type="KEGG" id="thg:TCELL_0276"/>
<dbReference type="InterPro" id="IPR005225">
    <property type="entry name" value="Small_GTP-bd"/>
</dbReference>
<protein>
    <recommendedName>
        <fullName evidence="5">GTPase HflX</fullName>
    </recommendedName>
    <alternativeName>
        <fullName evidence="5">GTP-binding protein HflX</fullName>
    </alternativeName>
</protein>
<evidence type="ECO:0000256" key="4">
    <source>
        <dbReference type="ARBA" id="ARBA00023134"/>
    </source>
</evidence>
<dbReference type="Gene3D" id="3.40.50.11060">
    <property type="entry name" value="GTPase HflX, N-terminal domain"/>
    <property type="match status" value="1"/>
</dbReference>
<keyword evidence="10" id="KW-1185">Reference proteome</keyword>
<dbReference type="PANTHER" id="PTHR10229:SF8">
    <property type="entry name" value="GTPASE HFLX"/>
    <property type="match status" value="1"/>
</dbReference>
<dbReference type="InterPro" id="IPR030394">
    <property type="entry name" value="G_HFLX_dom"/>
</dbReference>
<dbReference type="OrthoDB" id="10150at2157"/>
<dbReference type="EMBL" id="CP003531">
    <property type="protein sequence ID" value="AFK50701.1"/>
    <property type="molecule type" value="Genomic_DNA"/>
</dbReference>
<evidence type="ECO:0000256" key="7">
    <source>
        <dbReference type="PIRSR" id="PIRSR006809-2"/>
    </source>
</evidence>
<dbReference type="PROSITE" id="PS51705">
    <property type="entry name" value="G_HFLX"/>
    <property type="match status" value="1"/>
</dbReference>
<comment type="cofactor">
    <cofactor evidence="7">
        <name>Mg(2+)</name>
        <dbReference type="ChEBI" id="CHEBI:18420"/>
    </cofactor>
</comment>
<dbReference type="GeneID" id="13012560"/>
<dbReference type="InterPro" id="IPR006073">
    <property type="entry name" value="GTP-bd"/>
</dbReference>
<keyword evidence="2 5" id="KW-0547">Nucleotide-binding</keyword>
<feature type="binding site" evidence="7">
    <location>
        <position position="215"/>
    </location>
    <ligand>
        <name>Mg(2+)</name>
        <dbReference type="ChEBI" id="CHEBI:18420"/>
    </ligand>
</feature>
<evidence type="ECO:0000256" key="3">
    <source>
        <dbReference type="ARBA" id="ARBA00022842"/>
    </source>
</evidence>
<evidence type="ECO:0000256" key="1">
    <source>
        <dbReference type="ARBA" id="ARBA00022723"/>
    </source>
</evidence>
<accession>I3TD63</accession>
<dbReference type="Gene3D" id="6.10.250.2860">
    <property type="match status" value="1"/>
</dbReference>
<name>I3TD63_THEC1</name>
<evidence type="ECO:0000259" key="8">
    <source>
        <dbReference type="PROSITE" id="PS51705"/>
    </source>
</evidence>
<gene>
    <name evidence="5" type="primary">hflX</name>
    <name evidence="9" type="ordered locus">TCELL_0276</name>
</gene>
<dbReference type="Gene3D" id="3.40.50.300">
    <property type="entry name" value="P-loop containing nucleotide triphosphate hydrolases"/>
    <property type="match status" value="1"/>
</dbReference>
<dbReference type="SUPFAM" id="SSF52540">
    <property type="entry name" value="P-loop containing nucleoside triphosphate hydrolases"/>
    <property type="match status" value="1"/>
</dbReference>
<reference evidence="9 10" key="1">
    <citation type="journal article" date="2012" name="J. Bacteriol.">
        <title>Complete genome sequence of the hyperthermophilic cellulolytic Crenarchaeon 'Thermogladius cellulolyticus' 1633.</title>
        <authorList>
            <person name="Mardanov A.V."/>
            <person name="Kochetkova T.V."/>
            <person name="Beletsky A.V."/>
            <person name="Bonch-Osmolovskaya E.A."/>
            <person name="Ravin N.V."/>
            <person name="Skryabin K.G."/>
        </authorList>
    </citation>
    <scope>NUCLEOTIDE SEQUENCE [LARGE SCALE GENOMIC DNA]</scope>
    <source>
        <strain evidence="10">DSM 22663 / VKM B-2946 / 1633</strain>
    </source>
</reference>
<comment type="subcellular location">
    <subcellularLocation>
        <location evidence="5">Cytoplasm</location>
    </subcellularLocation>
    <text evidence="5">May associate with membranes.</text>
</comment>
<feature type="domain" description="Hflx-type G" evidence="8">
    <location>
        <begin position="182"/>
        <end position="354"/>
    </location>
</feature>
<keyword evidence="1 7" id="KW-0479">Metal-binding</keyword>
<dbReference type="GO" id="GO:0046872">
    <property type="term" value="F:metal ion binding"/>
    <property type="evidence" value="ECO:0007669"/>
    <property type="project" value="UniProtKB-KW"/>
</dbReference>
<dbReference type="HOGENOM" id="CLU_019597_2_0_2"/>
<comment type="function">
    <text evidence="5">GTPase that associates with the 50S ribosomal subunit and may have a role during protein synthesis or ribosome biogenesis.</text>
</comment>
<evidence type="ECO:0000256" key="6">
    <source>
        <dbReference type="PIRSR" id="PIRSR006809-1"/>
    </source>
</evidence>
<dbReference type="InParanoid" id="I3TD63"/>
<comment type="subunit">
    <text evidence="5">Monomer. Associates with the 50S ribosomal subunit.</text>
</comment>
<feature type="binding site" evidence="6">
    <location>
        <begin position="234"/>
        <end position="237"/>
    </location>
    <ligand>
        <name>GTP</name>
        <dbReference type="ChEBI" id="CHEBI:37565"/>
    </ligand>
</feature>
<dbReference type="PIRSF" id="PIRSF006809">
    <property type="entry name" value="GTP-binding_hflX_prd"/>
    <property type="match status" value="1"/>
</dbReference>
<dbReference type="RefSeq" id="WP_014736951.1">
    <property type="nucleotide sequence ID" value="NC_017954.1"/>
</dbReference>
<dbReference type="GO" id="GO:0005525">
    <property type="term" value="F:GTP binding"/>
    <property type="evidence" value="ECO:0007669"/>
    <property type="project" value="UniProtKB-UniRule"/>
</dbReference>
<dbReference type="STRING" id="1184251.TCELL_0276"/>
<dbReference type="InterPro" id="IPR027417">
    <property type="entry name" value="P-loop_NTPase"/>
</dbReference>
<keyword evidence="5" id="KW-0963">Cytoplasm</keyword>
<dbReference type="InterPro" id="IPR032305">
    <property type="entry name" value="GTP-bd_M"/>
</dbReference>
<dbReference type="PANTHER" id="PTHR10229">
    <property type="entry name" value="GTP-BINDING PROTEIN HFLX"/>
    <property type="match status" value="1"/>
</dbReference>
<organism evidence="9 10">
    <name type="scientific">Thermogladius calderae (strain DSM 22663 / VKM B-2946 / 1633)</name>
    <dbReference type="NCBI Taxonomy" id="1184251"/>
    <lineage>
        <taxon>Archaea</taxon>
        <taxon>Thermoproteota</taxon>
        <taxon>Thermoprotei</taxon>
        <taxon>Desulfurococcales</taxon>
        <taxon>Desulfurococcaceae</taxon>
        <taxon>Thermogladius</taxon>
    </lineage>
</organism>
<comment type="similarity">
    <text evidence="5">Belongs to the TRAFAC class OBG-HflX-like GTPase superfamily. HflX GTPase family.</text>
</comment>
<feature type="binding site" evidence="7">
    <location>
        <position position="195"/>
    </location>
    <ligand>
        <name>Mg(2+)</name>
        <dbReference type="ChEBI" id="CHEBI:18420"/>
    </ligand>
</feature>
<feature type="binding site" evidence="6">
    <location>
        <begin position="188"/>
        <end position="195"/>
    </location>
    <ligand>
        <name>GTP</name>
        <dbReference type="ChEBI" id="CHEBI:37565"/>
    </ligand>
</feature>
<dbReference type="NCBIfam" id="TIGR03156">
    <property type="entry name" value="GTP_HflX"/>
    <property type="match status" value="1"/>
</dbReference>
<evidence type="ECO:0000256" key="2">
    <source>
        <dbReference type="ARBA" id="ARBA00022741"/>
    </source>
</evidence>
<proteinExistence type="inferred from homology"/>
<dbReference type="InterPro" id="IPR042108">
    <property type="entry name" value="GTPase_HflX_N_sf"/>
</dbReference>
<dbReference type="Pfam" id="PF16360">
    <property type="entry name" value="GTP-bdg_M"/>
    <property type="match status" value="1"/>
</dbReference>
<dbReference type="InterPro" id="IPR025121">
    <property type="entry name" value="GTPase_HflX_N"/>
</dbReference>
<keyword evidence="4 5" id="KW-0342">GTP-binding</keyword>
<feature type="binding site" evidence="6">
    <location>
        <begin position="213"/>
        <end position="217"/>
    </location>
    <ligand>
        <name>GTP</name>
        <dbReference type="ChEBI" id="CHEBI:37565"/>
    </ligand>
</feature>
<dbReference type="AlphaFoldDB" id="I3TD63"/>
<evidence type="ECO:0000313" key="9">
    <source>
        <dbReference type="EMBL" id="AFK50701.1"/>
    </source>
</evidence>
<dbReference type="HAMAP" id="MF_00900">
    <property type="entry name" value="GTPase_HflX"/>
    <property type="match status" value="1"/>
</dbReference>
<keyword evidence="3 7" id="KW-0460">Magnesium</keyword>
<sequence>MKTGKVAVFIPSKYRDFVDEELSLVKTVYGVVDQVHFVKRPNPRTYIQQDKLKELAENPPDKLVVMDILRPSQVTNILREVKTEVVDRVLLILEVFAQHAGSREALLQIELARIKHMLPLVRDFIRKSKLGELAGYLGPGRYGYEKYYTFLRRREGRIRREIEEIRRVREVRRERRVREGVPHVAIAGYTCAGKTTLFNALTGKNMPVGPEPFTTLSPKTAKLDIDGVHMVVTDTVGFIRDLPPEITEAFYATLEEVTAADLIVLVVDSSKPLKRVISEVDSSLKIFNDIGVHGKPIIIALNKIDLINVNGVEELVRELSKSAVNATRIVPISAEKRINLDALKREIVGVFKGT</sequence>
<evidence type="ECO:0000256" key="5">
    <source>
        <dbReference type="HAMAP-Rule" id="MF_00900"/>
    </source>
</evidence>
<dbReference type="FunCoup" id="I3TD63">
    <property type="interactions" value="56"/>
</dbReference>
<dbReference type="Pfam" id="PF13167">
    <property type="entry name" value="GTP-bdg_N"/>
    <property type="match status" value="1"/>
</dbReference>
<dbReference type="GO" id="GO:0005737">
    <property type="term" value="C:cytoplasm"/>
    <property type="evidence" value="ECO:0007669"/>
    <property type="project" value="UniProtKB-SubCell"/>
</dbReference>
<dbReference type="GO" id="GO:0043022">
    <property type="term" value="F:ribosome binding"/>
    <property type="evidence" value="ECO:0007669"/>
    <property type="project" value="TreeGrafter"/>
</dbReference>
<dbReference type="Proteomes" id="UP000005270">
    <property type="component" value="Chromosome"/>
</dbReference>